<dbReference type="Proteomes" id="UP000593737">
    <property type="component" value="Chromosome"/>
</dbReference>
<dbReference type="EMBL" id="CP047423">
    <property type="protein sequence ID" value="QPD04750.1"/>
    <property type="molecule type" value="Genomic_DNA"/>
</dbReference>
<sequence>MSRLRKSLIFVHRLDQHERETEAYLMTAPFVLRPSNNERMDAAAYEEWVAMVTL</sequence>
<name>A0A7S8FF85_9BACT</name>
<gene>
    <name evidence="1" type="ORF">Nkreftii_002524</name>
</gene>
<protein>
    <submittedName>
        <fullName evidence="1">Uncharacterized protein</fullName>
    </submittedName>
</protein>
<dbReference type="AlphaFoldDB" id="A0A7S8FF85"/>
<dbReference type="KEGG" id="nkf:Nkreftii_002524"/>
<proteinExistence type="predicted"/>
<accession>A0A7S8FF85</accession>
<organism evidence="1 2">
    <name type="scientific">Candidatus Nitrospira kreftii</name>
    <dbReference type="NCBI Taxonomy" id="2652173"/>
    <lineage>
        <taxon>Bacteria</taxon>
        <taxon>Pseudomonadati</taxon>
        <taxon>Nitrospirota</taxon>
        <taxon>Nitrospiria</taxon>
        <taxon>Nitrospirales</taxon>
        <taxon>Nitrospiraceae</taxon>
        <taxon>Nitrospira</taxon>
    </lineage>
</organism>
<evidence type="ECO:0000313" key="1">
    <source>
        <dbReference type="EMBL" id="QPD04750.1"/>
    </source>
</evidence>
<reference evidence="1 2" key="1">
    <citation type="journal article" date="2020" name="ISME J.">
        <title>Enrichment and physiological characterization of a novel comammox Nitrospira indicates ammonium inhibition of complete nitrification.</title>
        <authorList>
            <person name="Sakoula D."/>
            <person name="Koch H."/>
            <person name="Frank J."/>
            <person name="Jetten M.S.M."/>
            <person name="van Kessel M.A.H.J."/>
            <person name="Lucker S."/>
        </authorList>
    </citation>
    <scope>NUCLEOTIDE SEQUENCE [LARGE SCALE GENOMIC DNA]</scope>
    <source>
        <strain evidence="1">Comreactor17</strain>
    </source>
</reference>
<evidence type="ECO:0000313" key="2">
    <source>
        <dbReference type="Proteomes" id="UP000593737"/>
    </source>
</evidence>